<keyword evidence="1" id="KW-0812">Transmembrane</keyword>
<dbReference type="HOGENOM" id="CLU_098541_0_0_9"/>
<dbReference type="PATRIC" id="fig|1285586.5.peg.451"/>
<feature type="transmembrane region" description="Helical" evidence="1">
    <location>
        <begin position="45"/>
        <end position="66"/>
    </location>
</feature>
<keyword evidence="1" id="KW-1133">Transmembrane helix</keyword>
<keyword evidence="2" id="KW-0238">DNA-binding</keyword>
<dbReference type="EMBL" id="AQPX01000005">
    <property type="protein sequence ID" value="EON74267.1"/>
    <property type="molecule type" value="Genomic_DNA"/>
</dbReference>
<feature type="transmembrane region" description="Helical" evidence="1">
    <location>
        <begin position="7"/>
        <end position="25"/>
    </location>
</feature>
<protein>
    <submittedName>
        <fullName evidence="2">DNA-binding protein</fullName>
    </submittedName>
</protein>
<dbReference type="AlphaFoldDB" id="R7ZJG0"/>
<dbReference type="RefSeq" id="WP_010857419.1">
    <property type="nucleotide sequence ID" value="NZ_KB933398.1"/>
</dbReference>
<sequence>MKIAVQLLKTFVITLIVAFTATSNQNLIYNILDKLGYENDVLKKTVLSAVITLLIGLLSILISYLWSAITSIIKKMDVTLITIINGRKKETIKFTPSNYEYDSQDVEIEITLQPKGQLSNLLIKKLGVTLDVYFNPELIDVSYSDRWDCEANQVFNIYERKISVDLLGKIDIKGRTFSGKSHKLNERFKVKPIRVKSAETYLDYVIVSTKFGKLGKTLSGYLLSVKYEPLKVNCEGDVD</sequence>
<accession>R7ZJG0</accession>
<comment type="caution">
    <text evidence="2">The sequence shown here is derived from an EMBL/GenBank/DDBJ whole genome shotgun (WGS) entry which is preliminary data.</text>
</comment>
<dbReference type="Proteomes" id="UP000013911">
    <property type="component" value="Unassembled WGS sequence"/>
</dbReference>
<organism evidence="2 3">
    <name type="scientific">Lysinibacillus sphaericus OT4b.31</name>
    <dbReference type="NCBI Taxonomy" id="1285586"/>
    <lineage>
        <taxon>Bacteria</taxon>
        <taxon>Bacillati</taxon>
        <taxon>Bacillota</taxon>
        <taxon>Bacilli</taxon>
        <taxon>Bacillales</taxon>
        <taxon>Bacillaceae</taxon>
        <taxon>Lysinibacillus</taxon>
    </lineage>
</organism>
<evidence type="ECO:0000313" key="3">
    <source>
        <dbReference type="Proteomes" id="UP000013911"/>
    </source>
</evidence>
<reference evidence="2 3" key="1">
    <citation type="submission" date="2013-04" db="EMBL/GenBank/DDBJ databases">
        <title>Draft genome of the heavy metal tolerant bacterium Lysinibacillus sphaericus strain OT4b.31.</title>
        <authorList>
            <person name="Pena-Montenegro T.D."/>
            <person name="Dussan J."/>
        </authorList>
    </citation>
    <scope>NUCLEOTIDE SEQUENCE [LARGE SCALE GENOMIC DNA]</scope>
    <source>
        <strain evidence="2 3">OT4b.31</strain>
    </source>
</reference>
<dbReference type="OrthoDB" id="2964092at2"/>
<proteinExistence type="predicted"/>
<gene>
    <name evidence="2" type="ORF">H131_02258</name>
</gene>
<dbReference type="eggNOG" id="ENOG50343NV">
    <property type="taxonomic scope" value="Bacteria"/>
</dbReference>
<keyword evidence="1" id="KW-0472">Membrane</keyword>
<evidence type="ECO:0000256" key="1">
    <source>
        <dbReference type="SAM" id="Phobius"/>
    </source>
</evidence>
<dbReference type="GO" id="GO:0003677">
    <property type="term" value="F:DNA binding"/>
    <property type="evidence" value="ECO:0007669"/>
    <property type="project" value="UniProtKB-KW"/>
</dbReference>
<name>R7ZJG0_LYSSH</name>
<evidence type="ECO:0000313" key="2">
    <source>
        <dbReference type="EMBL" id="EON74267.1"/>
    </source>
</evidence>